<keyword evidence="1" id="KW-0479">Metal-binding</keyword>
<dbReference type="Ensembl" id="ENSOMYT00000128131.1">
    <property type="protein sequence ID" value="ENSOMYP00000131862.1"/>
    <property type="gene ID" value="ENSOMYG00000066294.1"/>
</dbReference>
<dbReference type="GO" id="GO:0046294">
    <property type="term" value="P:formaldehyde catabolic process"/>
    <property type="evidence" value="ECO:0007669"/>
    <property type="project" value="TreeGrafter"/>
</dbReference>
<reference evidence="4" key="2">
    <citation type="submission" date="2025-08" db="UniProtKB">
        <authorList>
            <consortium name="Ensembl"/>
        </authorList>
    </citation>
    <scope>IDENTIFICATION</scope>
</reference>
<dbReference type="GO" id="GO:0005829">
    <property type="term" value="C:cytosol"/>
    <property type="evidence" value="ECO:0007669"/>
    <property type="project" value="TreeGrafter"/>
</dbReference>
<dbReference type="GO" id="GO:0051903">
    <property type="term" value="F:S-(hydroxymethyl)glutathione dehydrogenase [NAD(P)+] activity"/>
    <property type="evidence" value="ECO:0007669"/>
    <property type="project" value="TreeGrafter"/>
</dbReference>
<dbReference type="Gene3D" id="3.40.50.720">
    <property type="entry name" value="NAD(P)-binding Rossmann-like Domain"/>
    <property type="match status" value="1"/>
</dbReference>
<evidence type="ECO:0000256" key="3">
    <source>
        <dbReference type="ARBA" id="ARBA00023027"/>
    </source>
</evidence>
<reference evidence="4" key="3">
    <citation type="submission" date="2025-09" db="UniProtKB">
        <authorList>
            <consortium name="Ensembl"/>
        </authorList>
    </citation>
    <scope>IDENTIFICATION</scope>
</reference>
<name>A0A8L0DQS6_ONCMY</name>
<evidence type="ECO:0000256" key="2">
    <source>
        <dbReference type="ARBA" id="ARBA00022833"/>
    </source>
</evidence>
<keyword evidence="2" id="KW-0862">Zinc</keyword>
<organism evidence="4 5">
    <name type="scientific">Oncorhynchus mykiss</name>
    <name type="common">Rainbow trout</name>
    <name type="synonym">Salmo gairdneri</name>
    <dbReference type="NCBI Taxonomy" id="8022"/>
    <lineage>
        <taxon>Eukaryota</taxon>
        <taxon>Metazoa</taxon>
        <taxon>Chordata</taxon>
        <taxon>Craniata</taxon>
        <taxon>Vertebrata</taxon>
        <taxon>Euteleostomi</taxon>
        <taxon>Actinopterygii</taxon>
        <taxon>Neopterygii</taxon>
        <taxon>Teleostei</taxon>
        <taxon>Protacanthopterygii</taxon>
        <taxon>Salmoniformes</taxon>
        <taxon>Salmonidae</taxon>
        <taxon>Salmoninae</taxon>
        <taxon>Oncorhynchus</taxon>
    </lineage>
</organism>
<protein>
    <submittedName>
        <fullName evidence="4">Uncharacterized protein</fullName>
    </submittedName>
</protein>
<dbReference type="GO" id="GO:0008270">
    <property type="term" value="F:zinc ion binding"/>
    <property type="evidence" value="ECO:0007669"/>
    <property type="project" value="TreeGrafter"/>
</dbReference>
<reference evidence="4" key="1">
    <citation type="submission" date="2020-07" db="EMBL/GenBank/DDBJ databases">
        <title>A long reads based de novo assembly of the rainbow trout Arlee double haploid line genome.</title>
        <authorList>
            <person name="Gao G."/>
            <person name="Palti Y."/>
        </authorList>
    </citation>
    <scope>NUCLEOTIDE SEQUENCE [LARGE SCALE GENOMIC DNA]</scope>
</reference>
<dbReference type="Proteomes" id="UP000694395">
    <property type="component" value="Chromosome 14"/>
</dbReference>
<keyword evidence="5" id="KW-1185">Reference proteome</keyword>
<dbReference type="PANTHER" id="PTHR43880">
    <property type="entry name" value="ALCOHOL DEHYDROGENASE"/>
    <property type="match status" value="1"/>
</dbReference>
<accession>A0A8L0DQS6</accession>
<keyword evidence="3" id="KW-0520">NAD</keyword>
<dbReference type="PANTHER" id="PTHR43880:SF12">
    <property type="entry name" value="ALCOHOL DEHYDROGENASE CLASS-3"/>
    <property type="match status" value="1"/>
</dbReference>
<proteinExistence type="predicted"/>
<evidence type="ECO:0000313" key="4">
    <source>
        <dbReference type="Ensembl" id="ENSOMYP00000131862.1"/>
    </source>
</evidence>
<evidence type="ECO:0000256" key="1">
    <source>
        <dbReference type="ARBA" id="ARBA00022723"/>
    </source>
</evidence>
<dbReference type="AlphaFoldDB" id="A0A8L0DQS6"/>
<evidence type="ECO:0000313" key="5">
    <source>
        <dbReference type="Proteomes" id="UP000694395"/>
    </source>
</evidence>
<sequence length="90" mass="10149">MGCKVDINPDKFNKAEATEFVKSKGHSKPIQKVLVEMNNGGVDFALKFMGNVTVMVGIQQVTFLFHQMVKYKAIRLHINEAFDLPHSGKR</sequence>